<dbReference type="AlphaFoldDB" id="A0A139A9H9"/>
<sequence>MENSPRLVTTLPLPELSSLPAGSIASVPLLHSTISILFAQHALDPTIAPFPPGDRVIPKSLAYHARLIETTLILLGLCEVSDEGDGTDVEAVLIAAAGQHVRRWEVKRESFPEGLSGYKAWRTHLGRVHATHVESAMREAGYGLPVAPRTGETLDQDRGERTVARCKELLVKKGLPALAGWREAQAAQSGTGSLPERLTDYPAVQLLEDAVCIVFLEHEMEDFAGKMVERITEGTVGPPAHPSSNSGDPGPAPADVTASASSAAARTKLISIVRKTWAKMGPLGRRIAVEEVVQNMPDGRKEVVEEAVRGYSAKSAEGGGGVK</sequence>
<dbReference type="EMBL" id="KQ965780">
    <property type="protein sequence ID" value="KXS13319.1"/>
    <property type="molecule type" value="Genomic_DNA"/>
</dbReference>
<evidence type="ECO:0000256" key="1">
    <source>
        <dbReference type="SAM" id="MobiDB-lite"/>
    </source>
</evidence>
<organism evidence="2 3">
    <name type="scientific">Gonapodya prolifera (strain JEL478)</name>
    <name type="common">Monoblepharis prolifera</name>
    <dbReference type="NCBI Taxonomy" id="1344416"/>
    <lineage>
        <taxon>Eukaryota</taxon>
        <taxon>Fungi</taxon>
        <taxon>Fungi incertae sedis</taxon>
        <taxon>Chytridiomycota</taxon>
        <taxon>Chytridiomycota incertae sedis</taxon>
        <taxon>Monoblepharidomycetes</taxon>
        <taxon>Monoblepharidales</taxon>
        <taxon>Gonapodyaceae</taxon>
        <taxon>Gonapodya</taxon>
    </lineage>
</organism>
<dbReference type="InterPro" id="IPR025255">
    <property type="entry name" value="DUF4202"/>
</dbReference>
<dbReference type="STRING" id="1344416.A0A139A9H9"/>
<evidence type="ECO:0000313" key="2">
    <source>
        <dbReference type="EMBL" id="KXS13319.1"/>
    </source>
</evidence>
<name>A0A139A9H9_GONPJ</name>
<accession>A0A139A9H9</accession>
<dbReference type="Pfam" id="PF13875">
    <property type="entry name" value="DUF4202"/>
    <property type="match status" value="1"/>
</dbReference>
<protein>
    <submittedName>
        <fullName evidence="2">Uncharacterized protein</fullName>
    </submittedName>
</protein>
<gene>
    <name evidence="2" type="ORF">M427DRAFT_71529</name>
</gene>
<dbReference type="PANTHER" id="PTHR41729">
    <property type="entry name" value="GLUTAMYL-TRNA SYNTHETASE"/>
    <property type="match status" value="1"/>
</dbReference>
<dbReference type="PANTHER" id="PTHR41729:SF1">
    <property type="entry name" value="GLUTAMYL-TRNA SYNTHETASE"/>
    <property type="match status" value="1"/>
</dbReference>
<dbReference type="OrthoDB" id="417697at2759"/>
<keyword evidence="3" id="KW-1185">Reference proteome</keyword>
<dbReference type="Proteomes" id="UP000070544">
    <property type="component" value="Unassembled WGS sequence"/>
</dbReference>
<evidence type="ECO:0000313" key="3">
    <source>
        <dbReference type="Proteomes" id="UP000070544"/>
    </source>
</evidence>
<feature type="region of interest" description="Disordered" evidence="1">
    <location>
        <begin position="233"/>
        <end position="260"/>
    </location>
</feature>
<reference evidence="2 3" key="1">
    <citation type="journal article" date="2015" name="Genome Biol. Evol.">
        <title>Phylogenomic analyses indicate that early fungi evolved digesting cell walls of algal ancestors of land plants.</title>
        <authorList>
            <person name="Chang Y."/>
            <person name="Wang S."/>
            <person name="Sekimoto S."/>
            <person name="Aerts A.L."/>
            <person name="Choi C."/>
            <person name="Clum A."/>
            <person name="LaButti K.M."/>
            <person name="Lindquist E.A."/>
            <person name="Yee Ngan C."/>
            <person name="Ohm R.A."/>
            <person name="Salamov A.A."/>
            <person name="Grigoriev I.V."/>
            <person name="Spatafora J.W."/>
            <person name="Berbee M.L."/>
        </authorList>
    </citation>
    <scope>NUCLEOTIDE SEQUENCE [LARGE SCALE GENOMIC DNA]</scope>
    <source>
        <strain evidence="2 3">JEL478</strain>
    </source>
</reference>
<proteinExistence type="predicted"/>